<evidence type="ECO:0000313" key="10">
    <source>
        <dbReference type="Proteomes" id="UP001189122"/>
    </source>
</evidence>
<dbReference type="SUPFAM" id="SSF55486">
    <property type="entry name" value="Metalloproteases ('zincins'), catalytic domain"/>
    <property type="match status" value="1"/>
</dbReference>
<feature type="region of interest" description="Disordered" evidence="8">
    <location>
        <begin position="13"/>
        <end position="32"/>
    </location>
</feature>
<dbReference type="Gene3D" id="3.40.390.30">
    <property type="entry name" value="Metalloproteases ('zincins'), catalytic domain"/>
    <property type="match status" value="1"/>
</dbReference>
<evidence type="ECO:0000256" key="6">
    <source>
        <dbReference type="ARBA" id="ARBA00022801"/>
    </source>
</evidence>
<keyword evidence="3" id="KW-0540">Nuclease</keyword>
<dbReference type="PROSITE" id="PS01228">
    <property type="entry name" value="COF_1"/>
    <property type="match status" value="1"/>
</dbReference>
<dbReference type="InterPro" id="IPR002036">
    <property type="entry name" value="YbeY"/>
</dbReference>
<evidence type="ECO:0000256" key="7">
    <source>
        <dbReference type="ARBA" id="ARBA00022833"/>
    </source>
</evidence>
<proteinExistence type="inferred from homology"/>
<dbReference type="InterPro" id="IPR020549">
    <property type="entry name" value="YbeY_CS"/>
</dbReference>
<dbReference type="EMBL" id="LR743604">
    <property type="protein sequence ID" value="CAA2634129.1"/>
    <property type="molecule type" value="Genomic_DNA"/>
</dbReference>
<dbReference type="Gene3D" id="3.40.50.1000">
    <property type="entry name" value="HAD superfamily/HAD-like"/>
    <property type="match status" value="2"/>
</dbReference>
<dbReference type="PANTHER" id="PTHR46986">
    <property type="entry name" value="ENDORIBONUCLEASE YBEY, CHLOROPLASTIC"/>
    <property type="match status" value="1"/>
</dbReference>
<dbReference type="GO" id="GO:0004222">
    <property type="term" value="F:metalloendopeptidase activity"/>
    <property type="evidence" value="ECO:0007669"/>
    <property type="project" value="InterPro"/>
</dbReference>
<dbReference type="GO" id="GO:0046872">
    <property type="term" value="F:metal ion binding"/>
    <property type="evidence" value="ECO:0007669"/>
    <property type="project" value="UniProtKB-KW"/>
</dbReference>
<dbReference type="NCBIfam" id="TIGR00043">
    <property type="entry name" value="rRNA maturation RNase YbeY"/>
    <property type="match status" value="1"/>
</dbReference>
<feature type="compositionally biased region" description="Basic residues" evidence="8">
    <location>
        <begin position="18"/>
        <end position="29"/>
    </location>
</feature>
<comment type="similarity">
    <text evidence="2">Belongs to the endoribonuclease YbeY family.</text>
</comment>
<dbReference type="GO" id="GO:0006364">
    <property type="term" value="P:rRNA processing"/>
    <property type="evidence" value="ECO:0007669"/>
    <property type="project" value="InterPro"/>
</dbReference>
<keyword evidence="4" id="KW-0479">Metal-binding</keyword>
<dbReference type="Proteomes" id="UP001189122">
    <property type="component" value="Unassembled WGS sequence"/>
</dbReference>
<accession>A0A7I8JUN8</accession>
<dbReference type="Pfam" id="PF08282">
    <property type="entry name" value="Hydrolase_3"/>
    <property type="match status" value="1"/>
</dbReference>
<evidence type="ECO:0000256" key="2">
    <source>
        <dbReference type="ARBA" id="ARBA00010875"/>
    </source>
</evidence>
<dbReference type="InterPro" id="IPR023214">
    <property type="entry name" value="HAD_sf"/>
</dbReference>
<organism evidence="9">
    <name type="scientific">Spirodela intermedia</name>
    <name type="common">Intermediate duckweed</name>
    <dbReference type="NCBI Taxonomy" id="51605"/>
    <lineage>
        <taxon>Eukaryota</taxon>
        <taxon>Viridiplantae</taxon>
        <taxon>Streptophyta</taxon>
        <taxon>Embryophyta</taxon>
        <taxon>Tracheophyta</taxon>
        <taxon>Spermatophyta</taxon>
        <taxon>Magnoliopsida</taxon>
        <taxon>Liliopsida</taxon>
        <taxon>Araceae</taxon>
        <taxon>Lemnoideae</taxon>
        <taxon>Spirodela</taxon>
    </lineage>
</organism>
<gene>
    <name evidence="9" type="ORF">SI7747_17019588</name>
</gene>
<evidence type="ECO:0000256" key="5">
    <source>
        <dbReference type="ARBA" id="ARBA00022759"/>
    </source>
</evidence>
<dbReference type="EMBL" id="CACRZD030000017">
    <property type="protein sequence ID" value="CAA6673172.1"/>
    <property type="molecule type" value="Genomic_DNA"/>
</dbReference>
<dbReference type="InterPro" id="IPR036412">
    <property type="entry name" value="HAD-like_sf"/>
</dbReference>
<dbReference type="AlphaFoldDB" id="A0A7I8JUN8"/>
<keyword evidence="5" id="KW-0255">Endonuclease</keyword>
<evidence type="ECO:0000256" key="3">
    <source>
        <dbReference type="ARBA" id="ARBA00022722"/>
    </source>
</evidence>
<evidence type="ECO:0000313" key="9">
    <source>
        <dbReference type="EMBL" id="CAA2634129.1"/>
    </source>
</evidence>
<evidence type="ECO:0000256" key="1">
    <source>
        <dbReference type="ARBA" id="ARBA00001947"/>
    </source>
</evidence>
<protein>
    <submittedName>
        <fullName evidence="9">Uncharacterized protein</fullName>
    </submittedName>
</protein>
<name>A0A7I8JUN8_SPIIN</name>
<evidence type="ECO:0000256" key="8">
    <source>
        <dbReference type="SAM" id="MobiDB-lite"/>
    </source>
</evidence>
<keyword evidence="10" id="KW-1185">Reference proteome</keyword>
<dbReference type="Pfam" id="PF02130">
    <property type="entry name" value="YbeY"/>
    <property type="match status" value="1"/>
</dbReference>
<evidence type="ECO:0000256" key="4">
    <source>
        <dbReference type="ARBA" id="ARBA00022723"/>
    </source>
</evidence>
<sequence>MARVVVARTVTLVSRSPQSRKSRRSRPGGRKQAALREKELELVVNVCIEEELPDDPEVLSIAEMLRLNVAMAMKVAFGLLDSDYKTRDTSIDDLGRFEKIEASVLLCNDDFIQKLNKEWRDEDKATDVLSMSQHIPELDLPILMLGDLVISVETAARQAEERGHTLLDEIRILVVHGLLHLLGFDHEISDEAEKEMEKEEELILKNLGWRGKGLIKSASDGLTDEFPKVESPNDVLVENMKKNGSLRPSKPKFRYIFCDMDGTLLNSKSQISSSNVEALKEASSRGVNIIIATGKTRPAVINVLKKVNLAGNNGISSESTPGIFLQVFLVCLYSTVAFSQDRCFTPFNDPLVESLHSVYHEPRAEVVTSIDHLLSISDCCGNQLISSSILEAIATAGVTPCYFYMLEIVPPQTSKGTGVKMLLDHLNINAEEEFNPHKHGNRSGKVNK</sequence>
<comment type="cofactor">
    <cofactor evidence="1">
        <name>Zn(2+)</name>
        <dbReference type="ChEBI" id="CHEBI:29105"/>
    </cofactor>
</comment>
<dbReference type="SUPFAM" id="SSF56784">
    <property type="entry name" value="HAD-like"/>
    <property type="match status" value="1"/>
</dbReference>
<keyword evidence="6" id="KW-0378">Hydrolase</keyword>
<dbReference type="InterPro" id="IPR023091">
    <property type="entry name" value="MetalPrtase_cat_dom_sf_prd"/>
</dbReference>
<reference evidence="9 10" key="1">
    <citation type="submission" date="2019-12" db="EMBL/GenBank/DDBJ databases">
        <authorList>
            <person name="Scholz U."/>
            <person name="Mascher M."/>
            <person name="Fiebig A."/>
        </authorList>
    </citation>
    <scope>NUCLEOTIDE SEQUENCE</scope>
</reference>
<keyword evidence="7" id="KW-0862">Zinc</keyword>
<dbReference type="Gene3D" id="3.30.1240.10">
    <property type="match status" value="1"/>
</dbReference>
<dbReference type="HAMAP" id="MF_00009">
    <property type="entry name" value="Endoribonucl_YbeY"/>
    <property type="match status" value="1"/>
</dbReference>
<dbReference type="PANTHER" id="PTHR46986:SF1">
    <property type="entry name" value="ENDORIBONUCLEASE YBEY, CHLOROPLASTIC"/>
    <property type="match status" value="1"/>
</dbReference>
<dbReference type="GO" id="GO:0004519">
    <property type="term" value="F:endonuclease activity"/>
    <property type="evidence" value="ECO:0007669"/>
    <property type="project" value="UniProtKB-KW"/>
</dbReference>
<dbReference type="PROSITE" id="PS01306">
    <property type="entry name" value="UPF0054"/>
    <property type="match status" value="1"/>
</dbReference>